<dbReference type="InterPro" id="IPR056798">
    <property type="entry name" value="ADH_Fe_C"/>
</dbReference>
<reference evidence="6 7" key="1">
    <citation type="submission" date="2016-11" db="EMBL/GenBank/DDBJ databases">
        <authorList>
            <person name="Jaros S."/>
            <person name="Januszkiewicz K."/>
            <person name="Wedrychowicz H."/>
        </authorList>
    </citation>
    <scope>NUCLEOTIDE SEQUENCE [LARGE SCALE GENOMIC DNA]</scope>
    <source>
        <strain evidence="6 7">DSM 17459</strain>
    </source>
</reference>
<evidence type="ECO:0000259" key="4">
    <source>
        <dbReference type="Pfam" id="PF00465"/>
    </source>
</evidence>
<feature type="domain" description="Fe-containing alcohol dehydrogenase-like C-terminal" evidence="5">
    <location>
        <begin position="189"/>
        <end position="381"/>
    </location>
</feature>
<organism evidence="6 7">
    <name type="scientific">Lactonifactor longoviformis DSM 17459</name>
    <dbReference type="NCBI Taxonomy" id="1122155"/>
    <lineage>
        <taxon>Bacteria</taxon>
        <taxon>Bacillati</taxon>
        <taxon>Bacillota</taxon>
        <taxon>Clostridia</taxon>
        <taxon>Eubacteriales</taxon>
        <taxon>Clostridiaceae</taxon>
        <taxon>Lactonifactor</taxon>
    </lineage>
</organism>
<dbReference type="InterPro" id="IPR039697">
    <property type="entry name" value="Alcohol_dehydrogenase_Fe"/>
</dbReference>
<dbReference type="CDD" id="cd08551">
    <property type="entry name" value="Fe-ADH"/>
    <property type="match status" value="1"/>
</dbReference>
<evidence type="ECO:0000313" key="6">
    <source>
        <dbReference type="EMBL" id="SHF27910.1"/>
    </source>
</evidence>
<dbReference type="PROSITE" id="PS00913">
    <property type="entry name" value="ADH_IRON_1"/>
    <property type="match status" value="1"/>
</dbReference>
<evidence type="ECO:0000313" key="7">
    <source>
        <dbReference type="Proteomes" id="UP000184245"/>
    </source>
</evidence>
<sequence length="393" mass="43240">MKNHSFSVKQDIEFGVGIVEKLGEYIQRLHGTRVLLVSDPGLVKAGITGRVEKIIGAAGYPCVTFTDVEPDPGCWVVEKVVKIIVEEKVDCVVAVGGGSSMDTAKSAALVGYSGKRLQDFWGYYLPVEHDPIPVIAIPTTAGTGSEVTRNTVITDENKYKMVILNDKMLPQVALLDPELITTLPAGVAASTGMDALIHAVECYMSDLATPFSDSVAEKAMELIGPALPRFVANRADIDAASDMIMGSTLAGITLSLCLPNQAHALSHPLTGFYHVPHGLANAMLFPTTMEFNALADRGKYKKVYNLLRREHAYTENFETEMLIDYLVKLNEKLGLPKNLSEMGIGEEHLEEMIVDAQKTKIWEHCPRLTTPEDMRRLYLKTMYRGTPKEKEIK</sequence>
<dbReference type="Pfam" id="PF25137">
    <property type="entry name" value="ADH_Fe_C"/>
    <property type="match status" value="1"/>
</dbReference>
<dbReference type="AlphaFoldDB" id="A0A1M5AC82"/>
<dbReference type="EMBL" id="FQVI01000019">
    <property type="protein sequence ID" value="SHF27910.1"/>
    <property type="molecule type" value="Genomic_DNA"/>
</dbReference>
<dbReference type="STRING" id="1122155.SAMN02745158_03138"/>
<dbReference type="InterPro" id="IPR001670">
    <property type="entry name" value="ADH_Fe/GldA"/>
</dbReference>
<dbReference type="OrthoDB" id="9804734at2"/>
<dbReference type="Proteomes" id="UP000184245">
    <property type="component" value="Unassembled WGS sequence"/>
</dbReference>
<protein>
    <submittedName>
        <fullName evidence="6">Alcohol dehydrogenase</fullName>
    </submittedName>
</protein>
<dbReference type="PANTHER" id="PTHR11496">
    <property type="entry name" value="ALCOHOL DEHYDROGENASE"/>
    <property type="match status" value="1"/>
</dbReference>
<dbReference type="SUPFAM" id="SSF56796">
    <property type="entry name" value="Dehydroquinate synthase-like"/>
    <property type="match status" value="1"/>
</dbReference>
<evidence type="ECO:0000256" key="2">
    <source>
        <dbReference type="ARBA" id="ARBA00023002"/>
    </source>
</evidence>
<dbReference type="RefSeq" id="WP_072853424.1">
    <property type="nucleotide sequence ID" value="NZ_FQVI01000019.1"/>
</dbReference>
<dbReference type="PANTHER" id="PTHR11496:SF102">
    <property type="entry name" value="ALCOHOL DEHYDROGENASE 4"/>
    <property type="match status" value="1"/>
</dbReference>
<dbReference type="Gene3D" id="1.20.1090.10">
    <property type="entry name" value="Dehydroquinate synthase-like - alpha domain"/>
    <property type="match status" value="1"/>
</dbReference>
<keyword evidence="7" id="KW-1185">Reference proteome</keyword>
<dbReference type="Gene3D" id="3.40.50.1970">
    <property type="match status" value="1"/>
</dbReference>
<keyword evidence="2" id="KW-0560">Oxidoreductase</keyword>
<gene>
    <name evidence="6" type="ORF">SAMN02745158_03138</name>
</gene>
<dbReference type="InterPro" id="IPR018211">
    <property type="entry name" value="ADH_Fe_CS"/>
</dbReference>
<evidence type="ECO:0000259" key="5">
    <source>
        <dbReference type="Pfam" id="PF25137"/>
    </source>
</evidence>
<dbReference type="GO" id="GO:0046872">
    <property type="term" value="F:metal ion binding"/>
    <property type="evidence" value="ECO:0007669"/>
    <property type="project" value="InterPro"/>
</dbReference>
<name>A0A1M5AC82_9CLOT</name>
<dbReference type="Pfam" id="PF00465">
    <property type="entry name" value="Fe-ADH"/>
    <property type="match status" value="1"/>
</dbReference>
<evidence type="ECO:0000256" key="3">
    <source>
        <dbReference type="ARBA" id="ARBA00023027"/>
    </source>
</evidence>
<dbReference type="GO" id="GO:0004022">
    <property type="term" value="F:alcohol dehydrogenase (NAD+) activity"/>
    <property type="evidence" value="ECO:0007669"/>
    <property type="project" value="TreeGrafter"/>
</dbReference>
<keyword evidence="3" id="KW-0520">NAD</keyword>
<proteinExistence type="inferred from homology"/>
<dbReference type="FunFam" id="3.40.50.1970:FF:000003">
    <property type="entry name" value="Alcohol dehydrogenase, iron-containing"/>
    <property type="match status" value="1"/>
</dbReference>
<feature type="domain" description="Alcohol dehydrogenase iron-type/glycerol dehydrogenase GldA" evidence="4">
    <location>
        <begin position="11"/>
        <end position="177"/>
    </location>
</feature>
<comment type="similarity">
    <text evidence="1">Belongs to the iron-containing alcohol dehydrogenase family.</text>
</comment>
<evidence type="ECO:0000256" key="1">
    <source>
        <dbReference type="ARBA" id="ARBA00007358"/>
    </source>
</evidence>
<accession>A0A1M5AC82</accession>